<reference evidence="2" key="1">
    <citation type="submission" date="2022-05" db="EMBL/GenBank/DDBJ databases">
        <authorList>
            <person name="Colautti A."/>
            <person name="Iacumin L."/>
        </authorList>
    </citation>
    <scope>NUCLEOTIDE SEQUENCE</scope>
    <source>
        <strain evidence="2">SK 55</strain>
    </source>
</reference>
<dbReference type="Pfam" id="PF01738">
    <property type="entry name" value="DLH"/>
    <property type="match status" value="1"/>
</dbReference>
<dbReference type="Gene3D" id="3.40.50.1820">
    <property type="entry name" value="alpha/beta hydrolase"/>
    <property type="match status" value="1"/>
</dbReference>
<dbReference type="Proteomes" id="UP001152173">
    <property type="component" value="Unassembled WGS sequence"/>
</dbReference>
<dbReference type="EMBL" id="JAMKBJ010000001">
    <property type="protein sequence ID" value="MCZ8535893.1"/>
    <property type="molecule type" value="Genomic_DNA"/>
</dbReference>
<protein>
    <submittedName>
        <fullName evidence="2">Alpha/beta hydrolase</fullName>
    </submittedName>
</protein>
<evidence type="ECO:0000313" key="2">
    <source>
        <dbReference type="EMBL" id="MCZ8535893.1"/>
    </source>
</evidence>
<name>A0A9X3RCZ2_9BACL</name>
<dbReference type="AlphaFoldDB" id="A0A9X3RCZ2"/>
<dbReference type="InterPro" id="IPR002925">
    <property type="entry name" value="Dienelactn_hydro"/>
</dbReference>
<dbReference type="RefSeq" id="WP_269924995.1">
    <property type="nucleotide sequence ID" value="NZ_JAMKBJ010000001.1"/>
</dbReference>
<comment type="caution">
    <text evidence="2">The sequence shown here is derived from an EMBL/GenBank/DDBJ whole genome shotgun (WGS) entry which is preliminary data.</text>
</comment>
<dbReference type="SUPFAM" id="SSF53474">
    <property type="entry name" value="alpha/beta-Hydrolases"/>
    <property type="match status" value="1"/>
</dbReference>
<keyword evidence="3" id="KW-1185">Reference proteome</keyword>
<feature type="domain" description="Dienelactone hydrolase" evidence="1">
    <location>
        <begin position="90"/>
        <end position="188"/>
    </location>
</feature>
<sequence length="203" mass="23011">MNDTHQHIFIEGTDPKKVLILLHGTGGNEHDLINVGKHIDSTASLLGVRGNVMEGGMPRYFRRLAEGVFDEEDLFFRAEQLYLFLKDALLHYAPKSELVTAIGYSNGANIAATLLMKHKKIMDRSILFHAMVPYRNQPVHELNYAQIFIGAGVNDPIIPKNETQELINVLRAKGATVEDNWYNNGHQLTIEEVQQAHNWYNSF</sequence>
<evidence type="ECO:0000313" key="3">
    <source>
        <dbReference type="Proteomes" id="UP001152173"/>
    </source>
</evidence>
<dbReference type="GO" id="GO:0016787">
    <property type="term" value="F:hydrolase activity"/>
    <property type="evidence" value="ECO:0007669"/>
    <property type="project" value="UniProtKB-KW"/>
</dbReference>
<dbReference type="InterPro" id="IPR029058">
    <property type="entry name" value="AB_hydrolase_fold"/>
</dbReference>
<evidence type="ECO:0000259" key="1">
    <source>
        <dbReference type="Pfam" id="PF01738"/>
    </source>
</evidence>
<proteinExistence type="predicted"/>
<accession>A0A9X3RCZ2</accession>
<keyword evidence="2" id="KW-0378">Hydrolase</keyword>
<gene>
    <name evidence="2" type="ORF">M9R32_01655</name>
</gene>
<organism evidence="2 3">
    <name type="scientific">Paenisporosarcina quisquiliarum</name>
    <dbReference type="NCBI Taxonomy" id="365346"/>
    <lineage>
        <taxon>Bacteria</taxon>
        <taxon>Bacillati</taxon>
        <taxon>Bacillota</taxon>
        <taxon>Bacilli</taxon>
        <taxon>Bacillales</taxon>
        <taxon>Caryophanaceae</taxon>
        <taxon>Paenisporosarcina</taxon>
    </lineage>
</organism>